<dbReference type="InterPro" id="IPR038013">
    <property type="entry name" value="ALG11"/>
</dbReference>
<evidence type="ECO:0000256" key="4">
    <source>
        <dbReference type="ARBA" id="ARBA00012645"/>
    </source>
</evidence>
<comment type="function">
    <text evidence="13">GDP-Man:Man(3)GlcNAc(2)-PP-Dol alpha-1,2-mannosyltransferase that operates in the biosynthetic pathway of dolichol-linked oligosaccharides, the glycan precursors employed in protein asparagine (N)-glycosylation. The assembly of dolichol-linked oligosaccharides begins on the cytosolic side of the endoplasmic reticulum membrane and finishes in its lumen. The sequential addition of sugars to dolichol pyrophosphate produces dolichol-linked oligosaccharides containing fourteen sugars, including two GlcNAcs, nine mannoses and three glucoses. Once assembled, the oligosaccharide is transferred from the lipid to nascent proteins by oligosaccharyltransferases. Catalyzes, on the cytoplasmic face of the endoplasmic reticulum, the addition of the fourth and fifth mannose residues to the dolichol-linked oligosaccharide chain, to produce Man(5)GlcNAc(2)-PP-dolichol core oligosaccharide. Man(5)GlcNAc(2)-PP-dolichol is a substrate for ALG3, the following enzyme in the biosynthetic pathway.</text>
</comment>
<protein>
    <recommendedName>
        <fullName evidence="5 14">GDP-Man:Man(3)GlcNAc(2)-PP-Dol alpha-1,2-mannosyltransferase</fullName>
        <ecNumber evidence="4 14">2.4.1.131</ecNumber>
    </recommendedName>
</protein>
<keyword evidence="9 14" id="KW-0256">Endoplasmic reticulum</keyword>
<evidence type="ECO:0000256" key="8">
    <source>
        <dbReference type="ARBA" id="ARBA00022692"/>
    </source>
</evidence>
<feature type="domain" description="ALG11 mannosyltransferase N-terminal" evidence="17">
    <location>
        <begin position="23"/>
        <end position="229"/>
    </location>
</feature>
<evidence type="ECO:0000256" key="10">
    <source>
        <dbReference type="ARBA" id="ARBA00022989"/>
    </source>
</evidence>
<dbReference type="GO" id="GO:0005789">
    <property type="term" value="C:endoplasmic reticulum membrane"/>
    <property type="evidence" value="ECO:0007669"/>
    <property type="project" value="UniProtKB-SubCell"/>
</dbReference>
<dbReference type="Pfam" id="PF15924">
    <property type="entry name" value="ALG11_N"/>
    <property type="match status" value="1"/>
</dbReference>
<keyword evidence="10" id="KW-1133">Transmembrane helix</keyword>
<dbReference type="STRING" id="2018661.A0A2A2LIP1"/>
<evidence type="ECO:0000256" key="12">
    <source>
        <dbReference type="ARBA" id="ARBA00045065"/>
    </source>
</evidence>
<evidence type="ECO:0000256" key="7">
    <source>
        <dbReference type="ARBA" id="ARBA00022679"/>
    </source>
</evidence>
<evidence type="ECO:0000313" key="18">
    <source>
        <dbReference type="EMBL" id="PAV85928.1"/>
    </source>
</evidence>
<gene>
    <name evidence="18" type="ORF">WR25_00947</name>
</gene>
<dbReference type="UniPathway" id="UPA00378"/>
<dbReference type="GO" id="GO:0004377">
    <property type="term" value="F:GDP-Man:Man(3)GlcNAc(2)-PP-Dol alpha-1,2-mannosyltransferase activity"/>
    <property type="evidence" value="ECO:0007669"/>
    <property type="project" value="UniProtKB-UniRule"/>
</dbReference>
<dbReference type="InterPro" id="IPR001296">
    <property type="entry name" value="Glyco_trans_1"/>
</dbReference>
<keyword evidence="19" id="KW-1185">Reference proteome</keyword>
<dbReference type="CDD" id="cd03806">
    <property type="entry name" value="GT4_ALG11-like"/>
    <property type="match status" value="1"/>
</dbReference>
<dbReference type="Gene3D" id="3.40.50.2000">
    <property type="entry name" value="Glycogen Phosphorylase B"/>
    <property type="match status" value="1"/>
</dbReference>
<comment type="similarity">
    <text evidence="3 14">Belongs to the glycosyltransferase group 1 family. Glycosyltransferase 4 subfamily.</text>
</comment>
<keyword evidence="15" id="KW-0732">Signal</keyword>
<evidence type="ECO:0000256" key="6">
    <source>
        <dbReference type="ARBA" id="ARBA00022676"/>
    </source>
</evidence>
<reference evidence="18 19" key="1">
    <citation type="journal article" date="2017" name="Curr. Biol.">
        <title>Genome architecture and evolution of a unichromosomal asexual nematode.</title>
        <authorList>
            <person name="Fradin H."/>
            <person name="Zegar C."/>
            <person name="Gutwein M."/>
            <person name="Lucas J."/>
            <person name="Kovtun M."/>
            <person name="Corcoran D."/>
            <person name="Baugh L.R."/>
            <person name="Kiontke K."/>
            <person name="Gunsalus K."/>
            <person name="Fitch D.H."/>
            <person name="Piano F."/>
        </authorList>
    </citation>
    <scope>NUCLEOTIDE SEQUENCE [LARGE SCALE GENOMIC DNA]</scope>
    <source>
        <strain evidence="18">PF1309</strain>
    </source>
</reference>
<dbReference type="Proteomes" id="UP000218231">
    <property type="component" value="Unassembled WGS sequence"/>
</dbReference>
<evidence type="ECO:0000256" key="5">
    <source>
        <dbReference type="ARBA" id="ARBA00022018"/>
    </source>
</evidence>
<evidence type="ECO:0000256" key="2">
    <source>
        <dbReference type="ARBA" id="ARBA00004922"/>
    </source>
</evidence>
<evidence type="ECO:0000256" key="9">
    <source>
        <dbReference type="ARBA" id="ARBA00022824"/>
    </source>
</evidence>
<dbReference type="InterPro" id="IPR031814">
    <property type="entry name" value="ALG11_N"/>
</dbReference>
<dbReference type="PANTHER" id="PTHR45919:SF1">
    <property type="entry name" value="GDP-MAN:MAN(3)GLCNAC(2)-PP-DOL ALPHA-1,2-MANNOSYLTRANSFERASE"/>
    <property type="match status" value="1"/>
</dbReference>
<sequence>MLYMILLLLVILALLRLRRKSGTIGFFHPYCNAGGGGERVLWCAIRTMQKKWPNYHYVVFSGDRDASKEEILMKARQRFGIELEPNNIDFVKLRLRRLVEADLYPRFTMICQTLAGGILALEALWKFNPEIMIDSMGYPLSLPTFKLLGGSRVAAYVHYPTISVDMIDLVERREATYNNKDIIAQSNILSILKLHYYRAFAFIYRLAGKCADAVMVNGSWTLNHISSIWRRSDASVVFPPCDVSTFLAIQQTAEDSLESSKIVKLISIGQIRPEKDHKLQLQVLHDIIKWLQEKRPDTRAQLTIAGGCRNAEDKQRVQQLQARLYSIDYASELGIADNVKWSLNVPYEELLAEFSDSLISIHTMWNEHFGISVVEGMAAGAIMLAHDSGGPQMDIVLSEKGSKQSVGYLAANREEYVHAIRNILGHTRQERDRIRAAARKAVGRFSEEQFDKKWTEAIRKVIDRTA</sequence>
<dbReference type="AlphaFoldDB" id="A0A2A2LIP1"/>
<dbReference type="PANTHER" id="PTHR45919">
    <property type="entry name" value="GDP-MAN:MAN(3)GLCNAC(2)-PP-DOL ALPHA-1,2-MANNOSYLTRANSFERASE"/>
    <property type="match status" value="1"/>
</dbReference>
<keyword evidence="6 14" id="KW-0328">Glycosyltransferase</keyword>
<keyword evidence="8" id="KW-0812">Transmembrane</keyword>
<keyword evidence="7 14" id="KW-0808">Transferase</keyword>
<evidence type="ECO:0000256" key="15">
    <source>
        <dbReference type="SAM" id="SignalP"/>
    </source>
</evidence>
<feature type="domain" description="Glycosyl transferase family 1" evidence="16">
    <location>
        <begin position="259"/>
        <end position="440"/>
    </location>
</feature>
<comment type="caution">
    <text evidence="18">The sequence shown here is derived from an EMBL/GenBank/DDBJ whole genome shotgun (WGS) entry which is preliminary data.</text>
</comment>
<evidence type="ECO:0000259" key="16">
    <source>
        <dbReference type="Pfam" id="PF00534"/>
    </source>
</evidence>
<dbReference type="Pfam" id="PF00534">
    <property type="entry name" value="Glycos_transf_1"/>
    <property type="match status" value="1"/>
</dbReference>
<evidence type="ECO:0000256" key="11">
    <source>
        <dbReference type="ARBA" id="ARBA00023136"/>
    </source>
</evidence>
<proteinExistence type="inferred from homology"/>
<dbReference type="GO" id="GO:0006487">
    <property type="term" value="P:protein N-linked glycosylation"/>
    <property type="evidence" value="ECO:0007669"/>
    <property type="project" value="TreeGrafter"/>
</dbReference>
<feature type="chain" id="PRO_5012561934" description="GDP-Man:Man(3)GlcNAc(2)-PP-Dol alpha-1,2-mannosyltransferase" evidence="15">
    <location>
        <begin position="23"/>
        <end position="466"/>
    </location>
</feature>
<dbReference type="SUPFAM" id="SSF53756">
    <property type="entry name" value="UDP-Glycosyltransferase/glycogen phosphorylase"/>
    <property type="match status" value="1"/>
</dbReference>
<dbReference type="EMBL" id="LIAE01006715">
    <property type="protein sequence ID" value="PAV85928.1"/>
    <property type="molecule type" value="Genomic_DNA"/>
</dbReference>
<evidence type="ECO:0000256" key="1">
    <source>
        <dbReference type="ARBA" id="ARBA00004389"/>
    </source>
</evidence>
<accession>A0A2A2LIP1</accession>
<evidence type="ECO:0000259" key="17">
    <source>
        <dbReference type="Pfam" id="PF15924"/>
    </source>
</evidence>
<keyword evidence="11" id="KW-0472">Membrane</keyword>
<name>A0A2A2LIP1_9BILA</name>
<comment type="catalytic activity">
    <reaction evidence="12 14">
        <text>an alpha-D-Man-(1-&gt;3)-[alpha-D-Man-(1-&gt;6)]-beta-D-Man-(1-&gt;4)-beta-D-GlcNAc-(1-&gt;4)-alpha-D-GlcNAc-diphospho-di-trans,poly-cis-dolichol + 2 GDP-alpha-D-mannose = an alpha-D-Man-(1-&gt;2)-alpha-D-Man-(1-&gt;2)-alpha-D-Man-(1-&gt;3)-[alpha-D-Man-(1-&gt;6)]-beta-D-Man-(1-&gt;4)-beta-D-GlcNAc-(1-&gt;4)-alpha-D-GlcNAc-diphospho-di-trans,poly-cis-dolichol + 2 GDP + 2 H(+)</text>
        <dbReference type="Rhea" id="RHEA:29523"/>
        <dbReference type="Rhea" id="RHEA-COMP:19515"/>
        <dbReference type="Rhea" id="RHEA-COMP:19516"/>
        <dbReference type="ChEBI" id="CHEBI:15378"/>
        <dbReference type="ChEBI" id="CHEBI:57527"/>
        <dbReference type="ChEBI" id="CHEBI:58189"/>
        <dbReference type="ChEBI" id="CHEBI:132511"/>
        <dbReference type="ChEBI" id="CHEBI:132515"/>
        <dbReference type="EC" id="2.4.1.131"/>
    </reaction>
    <physiologicalReaction direction="left-to-right" evidence="12 14">
        <dbReference type="Rhea" id="RHEA:29524"/>
    </physiologicalReaction>
</comment>
<comment type="subcellular location">
    <subcellularLocation>
        <location evidence="1">Endoplasmic reticulum membrane</location>
        <topology evidence="1">Single-pass membrane protein</topology>
    </subcellularLocation>
</comment>
<dbReference type="EC" id="2.4.1.131" evidence="4 14"/>
<evidence type="ECO:0000256" key="14">
    <source>
        <dbReference type="RuleBase" id="RU367051"/>
    </source>
</evidence>
<evidence type="ECO:0000313" key="19">
    <source>
        <dbReference type="Proteomes" id="UP000218231"/>
    </source>
</evidence>
<evidence type="ECO:0000256" key="13">
    <source>
        <dbReference type="ARBA" id="ARBA00045128"/>
    </source>
</evidence>
<comment type="pathway">
    <text evidence="2 14">Protein modification; protein glycosylation.</text>
</comment>
<feature type="signal peptide" evidence="15">
    <location>
        <begin position="1"/>
        <end position="22"/>
    </location>
</feature>
<dbReference type="OrthoDB" id="2276068at2759"/>
<organism evidence="18 19">
    <name type="scientific">Diploscapter pachys</name>
    <dbReference type="NCBI Taxonomy" id="2018661"/>
    <lineage>
        <taxon>Eukaryota</taxon>
        <taxon>Metazoa</taxon>
        <taxon>Ecdysozoa</taxon>
        <taxon>Nematoda</taxon>
        <taxon>Chromadorea</taxon>
        <taxon>Rhabditida</taxon>
        <taxon>Rhabditina</taxon>
        <taxon>Rhabditomorpha</taxon>
        <taxon>Rhabditoidea</taxon>
        <taxon>Rhabditidae</taxon>
        <taxon>Diploscapter</taxon>
    </lineage>
</organism>
<evidence type="ECO:0000256" key="3">
    <source>
        <dbReference type="ARBA" id="ARBA00009481"/>
    </source>
</evidence>